<keyword evidence="8 11" id="KW-0472">Membrane</keyword>
<protein>
    <recommendedName>
        <fullName evidence="2">Type II secretion system protein H</fullName>
    </recommendedName>
    <alternativeName>
        <fullName evidence="10">General secretion pathway protein H</fullName>
    </alternativeName>
</protein>
<keyword evidence="3" id="KW-1003">Cell membrane</keyword>
<evidence type="ECO:0000256" key="9">
    <source>
        <dbReference type="ARBA" id="ARBA00025772"/>
    </source>
</evidence>
<comment type="caution">
    <text evidence="13">The sequence shown here is derived from an EMBL/GenBank/DDBJ whole genome shotgun (WGS) entry which is preliminary data.</text>
</comment>
<dbReference type="NCBIfam" id="TIGR02532">
    <property type="entry name" value="IV_pilin_GFxxxE"/>
    <property type="match status" value="1"/>
</dbReference>
<evidence type="ECO:0000256" key="10">
    <source>
        <dbReference type="ARBA" id="ARBA00030775"/>
    </source>
</evidence>
<comment type="similarity">
    <text evidence="9">Belongs to the GSP H family.</text>
</comment>
<keyword evidence="14" id="KW-1185">Reference proteome</keyword>
<dbReference type="PROSITE" id="PS00409">
    <property type="entry name" value="PROKAR_NTER_METHYL"/>
    <property type="match status" value="1"/>
</dbReference>
<comment type="subcellular location">
    <subcellularLocation>
        <location evidence="1">Cell inner membrane</location>
        <topology evidence="1">Single-pass membrane protein</topology>
    </subcellularLocation>
</comment>
<dbReference type="InterPro" id="IPR045584">
    <property type="entry name" value="Pilin-like"/>
</dbReference>
<evidence type="ECO:0000256" key="4">
    <source>
        <dbReference type="ARBA" id="ARBA00022481"/>
    </source>
</evidence>
<feature type="transmembrane region" description="Helical" evidence="11">
    <location>
        <begin position="7"/>
        <end position="29"/>
    </location>
</feature>
<evidence type="ECO:0000256" key="1">
    <source>
        <dbReference type="ARBA" id="ARBA00004377"/>
    </source>
</evidence>
<evidence type="ECO:0000256" key="5">
    <source>
        <dbReference type="ARBA" id="ARBA00022519"/>
    </source>
</evidence>
<accession>A0ABT6TXE6</accession>
<keyword evidence="4" id="KW-0488">Methylation</keyword>
<evidence type="ECO:0000313" key="14">
    <source>
        <dbReference type="Proteomes" id="UP001156974"/>
    </source>
</evidence>
<proteinExistence type="inferred from homology"/>
<evidence type="ECO:0000313" key="13">
    <source>
        <dbReference type="EMBL" id="MDI4667538.1"/>
    </source>
</evidence>
<dbReference type="SUPFAM" id="SSF54523">
    <property type="entry name" value="Pili subunits"/>
    <property type="match status" value="1"/>
</dbReference>
<keyword evidence="7 11" id="KW-1133">Transmembrane helix</keyword>
<keyword evidence="5" id="KW-0997">Cell inner membrane</keyword>
<evidence type="ECO:0000256" key="2">
    <source>
        <dbReference type="ARBA" id="ARBA00021549"/>
    </source>
</evidence>
<dbReference type="Pfam" id="PF07963">
    <property type="entry name" value="N_methyl"/>
    <property type="match status" value="1"/>
</dbReference>
<evidence type="ECO:0000259" key="12">
    <source>
        <dbReference type="Pfam" id="PF12019"/>
    </source>
</evidence>
<sequence length="182" mass="19936">MKSLQRGFTLLELMVTLAIVGIVALIALWDSSEMLENDRAESYLLELKRTLSFARAKATSSDAIIVVCSGNTGNIENNSTNQCFDNWNNGSVFVFFDSNQNGVYNPDDGDIILRVMEEIPENSQLNFTGDNSIIFDTSGMLTSNPGKFTYCPSKANDDNNKQLEVSTSGTALYIGTTTDVCN</sequence>
<evidence type="ECO:0000256" key="6">
    <source>
        <dbReference type="ARBA" id="ARBA00022692"/>
    </source>
</evidence>
<evidence type="ECO:0000256" key="11">
    <source>
        <dbReference type="SAM" id="Phobius"/>
    </source>
</evidence>
<dbReference type="Proteomes" id="UP001156974">
    <property type="component" value="Unassembled WGS sequence"/>
</dbReference>
<dbReference type="InterPro" id="IPR012902">
    <property type="entry name" value="N_methyl_site"/>
</dbReference>
<reference evidence="13 14" key="1">
    <citation type="submission" date="2022-02" db="EMBL/GenBank/DDBJ databases">
        <title>Genome analysis of Beneficial Microorganisms for Coral consortium from Pocillopora damicornis.</title>
        <authorList>
            <person name="Rosado P.M."/>
            <person name="Cardoso P.M."/>
            <person name="Rosado J.G."/>
            <person name="Schultz J."/>
            <person name="Rocha U."/>
            <person name="Costa T.K."/>
            <person name="Peixoto R.S."/>
        </authorList>
    </citation>
    <scope>NUCLEOTIDE SEQUENCE [LARGE SCALE GENOMIC DNA]</scope>
    <source>
        <strain evidence="13 14">BMC5</strain>
    </source>
</reference>
<dbReference type="EMBL" id="JAKUMG010000001">
    <property type="protein sequence ID" value="MDI4667538.1"/>
    <property type="molecule type" value="Genomic_DNA"/>
</dbReference>
<organism evidence="13 14">
    <name type="scientific">Pseudoalteromonas shioyasakiensis</name>
    <dbReference type="NCBI Taxonomy" id="1190813"/>
    <lineage>
        <taxon>Bacteria</taxon>
        <taxon>Pseudomonadati</taxon>
        <taxon>Pseudomonadota</taxon>
        <taxon>Gammaproteobacteria</taxon>
        <taxon>Alteromonadales</taxon>
        <taxon>Pseudoalteromonadaceae</taxon>
        <taxon>Pseudoalteromonas</taxon>
    </lineage>
</organism>
<dbReference type="Pfam" id="PF12019">
    <property type="entry name" value="GspH"/>
    <property type="match status" value="1"/>
</dbReference>
<feature type="domain" description="General secretion pathway GspH" evidence="12">
    <location>
        <begin position="46"/>
        <end position="169"/>
    </location>
</feature>
<dbReference type="Gene3D" id="3.55.40.10">
    <property type="entry name" value="minor pseudopilin epsh domain"/>
    <property type="match status" value="1"/>
</dbReference>
<evidence type="ECO:0000256" key="3">
    <source>
        <dbReference type="ARBA" id="ARBA00022475"/>
    </source>
</evidence>
<gene>
    <name evidence="13" type="ORF">MKZ47_00220</name>
</gene>
<dbReference type="InterPro" id="IPR022346">
    <property type="entry name" value="T2SS_GspH"/>
</dbReference>
<evidence type="ECO:0000256" key="8">
    <source>
        <dbReference type="ARBA" id="ARBA00023136"/>
    </source>
</evidence>
<name>A0ABT6TXE6_9GAMM</name>
<dbReference type="RefSeq" id="WP_175082054.1">
    <property type="nucleotide sequence ID" value="NZ_JAKUMG010000001.1"/>
</dbReference>
<evidence type="ECO:0000256" key="7">
    <source>
        <dbReference type="ARBA" id="ARBA00022989"/>
    </source>
</evidence>
<keyword evidence="6 11" id="KW-0812">Transmembrane</keyword>